<dbReference type="Pfam" id="PF03167">
    <property type="entry name" value="UDG"/>
    <property type="match status" value="1"/>
</dbReference>
<dbReference type="RefSeq" id="WP_346245883.1">
    <property type="nucleotide sequence ID" value="NZ_JBDIZK010000003.1"/>
</dbReference>
<dbReference type="InterPro" id="IPR005122">
    <property type="entry name" value="Uracil-DNA_glycosylase-like"/>
</dbReference>
<evidence type="ECO:0000313" key="3">
    <source>
        <dbReference type="Proteomes" id="UP001427805"/>
    </source>
</evidence>
<name>A0ABV0B916_9SPHN</name>
<organism evidence="2 3">
    <name type="scientific">Sphingomonas rustica</name>
    <dbReference type="NCBI Taxonomy" id="3103142"/>
    <lineage>
        <taxon>Bacteria</taxon>
        <taxon>Pseudomonadati</taxon>
        <taxon>Pseudomonadota</taxon>
        <taxon>Alphaproteobacteria</taxon>
        <taxon>Sphingomonadales</taxon>
        <taxon>Sphingomonadaceae</taxon>
        <taxon>Sphingomonas</taxon>
    </lineage>
</organism>
<keyword evidence="3" id="KW-1185">Reference proteome</keyword>
<dbReference type="InterPro" id="IPR036895">
    <property type="entry name" value="Uracil-DNA_glycosylase-like_sf"/>
</dbReference>
<proteinExistence type="predicted"/>
<feature type="domain" description="Uracil-DNA glycosylase-like" evidence="1">
    <location>
        <begin position="87"/>
        <end position="232"/>
    </location>
</feature>
<comment type="caution">
    <text evidence="2">The sequence shown here is derived from an EMBL/GenBank/DDBJ whole genome shotgun (WGS) entry which is preliminary data.</text>
</comment>
<dbReference type="SUPFAM" id="SSF52141">
    <property type="entry name" value="Uracil-DNA glycosylase-like"/>
    <property type="match status" value="1"/>
</dbReference>
<dbReference type="Gene3D" id="3.40.470.10">
    <property type="entry name" value="Uracil-DNA glycosylase-like domain"/>
    <property type="match status" value="1"/>
</dbReference>
<accession>A0ABV0B916</accession>
<gene>
    <name evidence="2" type="ORF">TPR58_06920</name>
</gene>
<dbReference type="Proteomes" id="UP001427805">
    <property type="component" value="Unassembled WGS sequence"/>
</dbReference>
<evidence type="ECO:0000259" key="1">
    <source>
        <dbReference type="SMART" id="SM00986"/>
    </source>
</evidence>
<dbReference type="SMART" id="SM00986">
    <property type="entry name" value="UDG"/>
    <property type="match status" value="1"/>
</dbReference>
<sequence length="240" mass="26075">MGVELTHDWRGSIASALDWWSDAGVDMLADEEARDWLALPPAPATAESRAAVAEPIVEALPETLVDFVAWRMGDAAPEAGWMTPRIAPVAPDTISLMILTDLPGPEDHDGLLGGLPGRLLDRMLAAIGESRDSVYLASLAWARPLTGRIRPDDEARLIELARHHIMLAQPKRLLLLGQSAGRVLDGTNGDESSERKADVQRLPASIEAVASYHPRFLLERPAAKAEAWRHLLLLSRGTGQ</sequence>
<reference evidence="2 3" key="1">
    <citation type="submission" date="2024-05" db="EMBL/GenBank/DDBJ databases">
        <title>Sphingomonas sp. HF-S3 16S ribosomal RNA gene Genome sequencing and assembly.</title>
        <authorList>
            <person name="Lee H."/>
        </authorList>
    </citation>
    <scope>NUCLEOTIDE SEQUENCE [LARGE SCALE GENOMIC DNA]</scope>
    <source>
        <strain evidence="2 3">HF-S3</strain>
    </source>
</reference>
<protein>
    <submittedName>
        <fullName evidence="2">Uracil-DNA glycosylase family protein</fullName>
    </submittedName>
</protein>
<dbReference type="SMART" id="SM00987">
    <property type="entry name" value="UreE_C"/>
    <property type="match status" value="1"/>
</dbReference>
<evidence type="ECO:0000313" key="2">
    <source>
        <dbReference type="EMBL" id="MEN3746892.1"/>
    </source>
</evidence>
<dbReference type="EMBL" id="JBDIZK010000003">
    <property type="protein sequence ID" value="MEN3746892.1"/>
    <property type="molecule type" value="Genomic_DNA"/>
</dbReference>